<sequence length="729" mass="79926">MYSEGVPEFVIDQSMYYPSGTNYGYFCTGFDSAVNWDDHQRVFGLDGQDVYSGSQSESFPYVYYTPSYGYAQTPYSPYTPGAVVGVDSSYMGTQQYYTLPSFENPEFTQSYFPMIMQNESDIVASSKTPFLDSTFSSANIAQQSRGLNHKFSSASPIFIPASLGPSSSQTNSFLRAADGNKAVPGSSKQPVSHGCVPSESFSNQSSKGKVTQALGSVSHGKSNHSQIRISLPPDNGVSTFRSTSHDVANTDKFQPRILQGRVSTDVKVNPAASSGQSFAPRINRLNSPLVIKAYSKRAGDIDARGNITILREQYNFEGFQSDFGNAKFFVIKSYSEDDVHKSIKYNVWSSTPNGNRKLNSAYEDAQRIAAGNSTGCPVFLFFSVNASGQFCGVAEMIGHVDFHKDMDFWQQDKWSGSFPVKWHFVKDVSNSNFRHITLENNENKPVTNSRDTQEIYFKKGMEMLKIFKNFTSRTSLFDDFMFYESREKIMQEDRTKLLMRSYENPYLVPVLDPPRKFNSMFDSSLPSNGTDKTFPKKNIAQESEKPASAVHETIVSKTNQSGSTEKSEVNEKPTKNGDTSKSGSSGVATTRKIVKADGEVSEICDPKKSEDDISVVVVPNCNKEVANGSEQIVEGSIDSSVLKIGSLTIHAKQPSTKPKLCETASTTTNTDSAVSNQVIDVVTVGSMPVKVNAHAELSGLITVGSIQLDPRSFKGSENSGSGKSAPQTA</sequence>
<comment type="caution">
    <text evidence="4">The sequence shown here is derived from an EMBL/GenBank/DDBJ whole genome shotgun (WGS) entry which is preliminary data.</text>
</comment>
<dbReference type="GO" id="GO:0003729">
    <property type="term" value="F:mRNA binding"/>
    <property type="evidence" value="ECO:0007669"/>
    <property type="project" value="UniProtKB-UniRule"/>
</dbReference>
<feature type="compositionally biased region" description="Basic and acidic residues" evidence="2">
    <location>
        <begin position="565"/>
        <end position="575"/>
    </location>
</feature>
<keyword evidence="5" id="KW-1185">Reference proteome</keyword>
<dbReference type="PANTHER" id="PTHR12357:SF92">
    <property type="entry name" value="YTH DOMAIN-CONTAINING FAMILY PROTEIN"/>
    <property type="match status" value="1"/>
</dbReference>
<dbReference type="InterPro" id="IPR045168">
    <property type="entry name" value="YTH_prot"/>
</dbReference>
<feature type="region of interest" description="Disordered" evidence="2">
    <location>
        <begin position="180"/>
        <end position="235"/>
    </location>
</feature>
<dbReference type="PROSITE" id="PS50882">
    <property type="entry name" value="YTH"/>
    <property type="match status" value="1"/>
</dbReference>
<dbReference type="CDD" id="cd21134">
    <property type="entry name" value="YTH"/>
    <property type="match status" value="1"/>
</dbReference>
<keyword evidence="1" id="KW-0694">RNA-binding</keyword>
<dbReference type="Proteomes" id="UP001152484">
    <property type="component" value="Unassembled WGS sequence"/>
</dbReference>
<dbReference type="GO" id="GO:1990247">
    <property type="term" value="F:N6-methyladenosine-containing RNA reader activity"/>
    <property type="evidence" value="ECO:0007669"/>
    <property type="project" value="UniProtKB-UniRule"/>
</dbReference>
<feature type="compositionally biased region" description="Polar residues" evidence="2">
    <location>
        <begin position="555"/>
        <end position="564"/>
    </location>
</feature>
<evidence type="ECO:0000259" key="3">
    <source>
        <dbReference type="PROSITE" id="PS50882"/>
    </source>
</evidence>
<reference evidence="4" key="1">
    <citation type="submission" date="2022-07" db="EMBL/GenBank/DDBJ databases">
        <authorList>
            <person name="Macas J."/>
            <person name="Novak P."/>
            <person name="Neumann P."/>
        </authorList>
    </citation>
    <scope>NUCLEOTIDE SEQUENCE</scope>
</reference>
<comment type="similarity">
    <text evidence="1">Belongs to the YTHDF family.</text>
</comment>
<dbReference type="AlphaFoldDB" id="A0A9P0YXB4"/>
<gene>
    <name evidence="4" type="ORF">CEURO_LOCUS7480</name>
</gene>
<dbReference type="Gene3D" id="3.10.590.10">
    <property type="entry name" value="ph1033 like domains"/>
    <property type="match status" value="1"/>
</dbReference>
<dbReference type="InterPro" id="IPR007275">
    <property type="entry name" value="YTH_domain"/>
</dbReference>
<protein>
    <recommendedName>
        <fullName evidence="1">YTH domain-containing family protein</fullName>
    </recommendedName>
</protein>
<evidence type="ECO:0000256" key="2">
    <source>
        <dbReference type="SAM" id="MobiDB-lite"/>
    </source>
</evidence>
<accession>A0A9P0YXB4</accession>
<dbReference type="EMBL" id="CAMAPE010000013">
    <property type="protein sequence ID" value="CAH9080369.1"/>
    <property type="molecule type" value="Genomic_DNA"/>
</dbReference>
<comment type="function">
    <text evidence="1">Specifically recognizes and binds N6-methyladenosine (m6A)-containing RNAs, and regulates mRNA stability. M6A is a modification present at internal sites of mRNAs and some non-coding RNAs and plays a role in mRNA stability and processing.</text>
</comment>
<feature type="domain" description="YTH" evidence="3">
    <location>
        <begin position="326"/>
        <end position="467"/>
    </location>
</feature>
<proteinExistence type="inferred from homology"/>
<dbReference type="OrthoDB" id="306690at2759"/>
<dbReference type="Pfam" id="PF04146">
    <property type="entry name" value="YTH"/>
    <property type="match status" value="1"/>
</dbReference>
<feature type="compositionally biased region" description="Polar residues" evidence="2">
    <location>
        <begin position="576"/>
        <end position="588"/>
    </location>
</feature>
<evidence type="ECO:0000256" key="1">
    <source>
        <dbReference type="RuleBase" id="RU369095"/>
    </source>
</evidence>
<feature type="region of interest" description="Disordered" evidence="2">
    <location>
        <begin position="540"/>
        <end position="590"/>
    </location>
</feature>
<name>A0A9P0YXB4_CUSEU</name>
<evidence type="ECO:0000313" key="5">
    <source>
        <dbReference type="Proteomes" id="UP001152484"/>
    </source>
</evidence>
<organism evidence="4 5">
    <name type="scientific">Cuscuta europaea</name>
    <name type="common">European dodder</name>
    <dbReference type="NCBI Taxonomy" id="41803"/>
    <lineage>
        <taxon>Eukaryota</taxon>
        <taxon>Viridiplantae</taxon>
        <taxon>Streptophyta</taxon>
        <taxon>Embryophyta</taxon>
        <taxon>Tracheophyta</taxon>
        <taxon>Spermatophyta</taxon>
        <taxon>Magnoliopsida</taxon>
        <taxon>eudicotyledons</taxon>
        <taxon>Gunneridae</taxon>
        <taxon>Pentapetalae</taxon>
        <taxon>asterids</taxon>
        <taxon>lamiids</taxon>
        <taxon>Solanales</taxon>
        <taxon>Convolvulaceae</taxon>
        <taxon>Cuscuteae</taxon>
        <taxon>Cuscuta</taxon>
        <taxon>Cuscuta subgen. Cuscuta</taxon>
    </lineage>
</organism>
<feature type="compositionally biased region" description="Polar residues" evidence="2">
    <location>
        <begin position="199"/>
        <end position="228"/>
    </location>
</feature>
<dbReference type="PANTHER" id="PTHR12357">
    <property type="entry name" value="YTH YT521-B HOMOLOGY DOMAIN-CONTAINING"/>
    <property type="match status" value="1"/>
</dbReference>
<dbReference type="GO" id="GO:0061157">
    <property type="term" value="P:mRNA destabilization"/>
    <property type="evidence" value="ECO:0007669"/>
    <property type="project" value="TreeGrafter"/>
</dbReference>
<evidence type="ECO:0000313" key="4">
    <source>
        <dbReference type="EMBL" id="CAH9080369.1"/>
    </source>
</evidence>
<dbReference type="GO" id="GO:0005737">
    <property type="term" value="C:cytoplasm"/>
    <property type="evidence" value="ECO:0007669"/>
    <property type="project" value="TreeGrafter"/>
</dbReference>